<evidence type="ECO:0000313" key="1">
    <source>
        <dbReference type="EMBL" id="ESN92271.1"/>
    </source>
</evidence>
<dbReference type="InParanoid" id="T1FH61"/>
<gene>
    <name evidence="2" type="primary">20208160</name>
    <name evidence="1" type="ORF">HELRODRAFT_181609</name>
</gene>
<sequence>MEYDDYSDDNVVKTVTIAYHLKNYIDKKKRSRRAVKNINDSKNINKIVRQIIIISSNNNSNNNNNFDDYDNYVYINNESDRINKIVKQVEYADYNNLNNINSISTMTTRNDNINNLRVKKSSDYSYHYEDQDTDYHNYKTHDYDSSYDFPKHDYDTYKRDYDSHKRDYDSHKRDFFYCYQCAYDSSDVNENECLDPIDRELVRKTKCQTNCTIITDESADIYRLTRTCSNNCKPFTSRNHNVTCCTDDYCNAAVDLATKNSFSSILVTFLGCLLTIFRESRHSADRSLKVAAIFDYLSKIRYISILPMFNKQSYDGYVDTDST</sequence>
<dbReference type="GeneID" id="20208160"/>
<dbReference type="EnsemblMetazoa" id="HelroT181609">
    <property type="protein sequence ID" value="HelroP181609"/>
    <property type="gene ID" value="HelroG181609"/>
</dbReference>
<protein>
    <recommendedName>
        <fullName evidence="4">UPAR/Ly6 domain-containing protein</fullName>
    </recommendedName>
</protein>
<dbReference type="HOGENOM" id="CLU_861319_0_0_1"/>
<proteinExistence type="predicted"/>
<keyword evidence="3" id="KW-1185">Reference proteome</keyword>
<dbReference type="KEGG" id="hro:HELRODRAFT_181609"/>
<reference evidence="3" key="1">
    <citation type="submission" date="2012-12" db="EMBL/GenBank/DDBJ databases">
        <authorList>
            <person name="Hellsten U."/>
            <person name="Grimwood J."/>
            <person name="Chapman J.A."/>
            <person name="Shapiro H."/>
            <person name="Aerts A."/>
            <person name="Otillar R.P."/>
            <person name="Terry A.Y."/>
            <person name="Boore J.L."/>
            <person name="Simakov O."/>
            <person name="Marletaz F."/>
            <person name="Cho S.-J."/>
            <person name="Edsinger-Gonzales E."/>
            <person name="Havlak P."/>
            <person name="Kuo D.-H."/>
            <person name="Larsson T."/>
            <person name="Lv J."/>
            <person name="Arendt D."/>
            <person name="Savage R."/>
            <person name="Osoegawa K."/>
            <person name="de Jong P."/>
            <person name="Lindberg D.R."/>
            <person name="Seaver E.C."/>
            <person name="Weisblat D.A."/>
            <person name="Putnam N.H."/>
            <person name="Grigoriev I.V."/>
            <person name="Rokhsar D.S."/>
        </authorList>
    </citation>
    <scope>NUCLEOTIDE SEQUENCE</scope>
</reference>
<evidence type="ECO:0008006" key="4">
    <source>
        <dbReference type="Google" id="ProtNLM"/>
    </source>
</evidence>
<dbReference type="EMBL" id="KB097656">
    <property type="protein sequence ID" value="ESN92271.1"/>
    <property type="molecule type" value="Genomic_DNA"/>
</dbReference>
<organism evidence="2 3">
    <name type="scientific">Helobdella robusta</name>
    <name type="common">Californian leech</name>
    <dbReference type="NCBI Taxonomy" id="6412"/>
    <lineage>
        <taxon>Eukaryota</taxon>
        <taxon>Metazoa</taxon>
        <taxon>Spiralia</taxon>
        <taxon>Lophotrochozoa</taxon>
        <taxon>Annelida</taxon>
        <taxon>Clitellata</taxon>
        <taxon>Hirudinea</taxon>
        <taxon>Rhynchobdellida</taxon>
        <taxon>Glossiphoniidae</taxon>
        <taxon>Helobdella</taxon>
    </lineage>
</organism>
<name>T1FH61_HELRO</name>
<evidence type="ECO:0000313" key="2">
    <source>
        <dbReference type="EnsemblMetazoa" id="HelroP181609"/>
    </source>
</evidence>
<reference evidence="1 3" key="2">
    <citation type="journal article" date="2013" name="Nature">
        <title>Insights into bilaterian evolution from three spiralian genomes.</title>
        <authorList>
            <person name="Simakov O."/>
            <person name="Marletaz F."/>
            <person name="Cho S.J."/>
            <person name="Edsinger-Gonzales E."/>
            <person name="Havlak P."/>
            <person name="Hellsten U."/>
            <person name="Kuo D.H."/>
            <person name="Larsson T."/>
            <person name="Lv J."/>
            <person name="Arendt D."/>
            <person name="Savage R."/>
            <person name="Osoegawa K."/>
            <person name="de Jong P."/>
            <person name="Grimwood J."/>
            <person name="Chapman J.A."/>
            <person name="Shapiro H."/>
            <person name="Aerts A."/>
            <person name="Otillar R.P."/>
            <person name="Terry A.Y."/>
            <person name="Boore J.L."/>
            <person name="Grigoriev I.V."/>
            <person name="Lindberg D.R."/>
            <person name="Seaver E.C."/>
            <person name="Weisblat D.A."/>
            <person name="Putnam N.H."/>
            <person name="Rokhsar D.S."/>
        </authorList>
    </citation>
    <scope>NUCLEOTIDE SEQUENCE</scope>
</reference>
<evidence type="ECO:0000313" key="3">
    <source>
        <dbReference type="Proteomes" id="UP000015101"/>
    </source>
</evidence>
<dbReference type="RefSeq" id="XP_009029647.1">
    <property type="nucleotide sequence ID" value="XM_009031399.1"/>
</dbReference>
<dbReference type="Proteomes" id="UP000015101">
    <property type="component" value="Unassembled WGS sequence"/>
</dbReference>
<reference evidence="2" key="3">
    <citation type="submission" date="2015-06" db="UniProtKB">
        <authorList>
            <consortium name="EnsemblMetazoa"/>
        </authorList>
    </citation>
    <scope>IDENTIFICATION</scope>
</reference>
<dbReference type="EMBL" id="AMQM01007688">
    <property type="status" value="NOT_ANNOTATED_CDS"/>
    <property type="molecule type" value="Genomic_DNA"/>
</dbReference>
<accession>T1FH61</accession>
<dbReference type="AlphaFoldDB" id="T1FH61"/>
<dbReference type="CTD" id="20208160"/>